<proteinExistence type="predicted"/>
<gene>
    <name evidence="1" type="ORF">IE53DRAFT_369954</name>
</gene>
<sequence length="376" mass="40658">MIPRFLQLFILASLILLIPSLLYLSHGPDTILIDPTTGKKYSPDSLITQKDGRIADNPLAQLTQGNGVEFSRPPDDSKGNTDGGGGIVGAAWGWKNSVGNAVKRPVEKVEDAWAKWVGGLKSGTSSKEALDEAFKDASQGKGKVSVSDAEVGSTNPDGEAPLGGEVIMSKMGNATAKAALGRSTWHFLHTMTLRFPDKPTKEQSQTLKTFFHLFAQLYPCGDCARHFQKLLKELPPQTSSRMSAALWLCSAHNMVNKRLGKEEFPCDKLDESYDCGCGPEDPKSTATTTPTTTSTDPTPDPASSSVVPDGFHRHVWNGQGAKKARGEQTWDDRRVLEERSGPSSSSPSSSSNTFEFDMTDGLDLGLDDSNCRCSFR</sequence>
<accession>A0ACD0NTQ9</accession>
<name>A0ACD0NTQ9_9BASI</name>
<reference evidence="1 2" key="1">
    <citation type="journal article" date="2018" name="Mol. Biol. Evol.">
        <title>Broad Genomic Sampling Reveals a Smut Pathogenic Ancestry of the Fungal Clade Ustilaginomycotina.</title>
        <authorList>
            <person name="Kijpornyongpan T."/>
            <person name="Mondo S.J."/>
            <person name="Barry K."/>
            <person name="Sandor L."/>
            <person name="Lee J."/>
            <person name="Lipzen A."/>
            <person name="Pangilinan J."/>
            <person name="LaButti K."/>
            <person name="Hainaut M."/>
            <person name="Henrissat B."/>
            <person name="Grigoriev I.V."/>
            <person name="Spatafora J.W."/>
            <person name="Aime M.C."/>
        </authorList>
    </citation>
    <scope>NUCLEOTIDE SEQUENCE [LARGE SCALE GENOMIC DNA]</scope>
    <source>
        <strain evidence="1 2">SA 807</strain>
    </source>
</reference>
<dbReference type="EMBL" id="KZ820081">
    <property type="protein sequence ID" value="PWN49210.1"/>
    <property type="molecule type" value="Genomic_DNA"/>
</dbReference>
<protein>
    <submittedName>
        <fullName evidence="1">Uncharacterized protein</fullName>
    </submittedName>
</protein>
<keyword evidence="2" id="KW-1185">Reference proteome</keyword>
<dbReference type="Proteomes" id="UP000245626">
    <property type="component" value="Unassembled WGS sequence"/>
</dbReference>
<evidence type="ECO:0000313" key="2">
    <source>
        <dbReference type="Proteomes" id="UP000245626"/>
    </source>
</evidence>
<organism evidence="1 2">
    <name type="scientific">Violaceomyces palustris</name>
    <dbReference type="NCBI Taxonomy" id="1673888"/>
    <lineage>
        <taxon>Eukaryota</taxon>
        <taxon>Fungi</taxon>
        <taxon>Dikarya</taxon>
        <taxon>Basidiomycota</taxon>
        <taxon>Ustilaginomycotina</taxon>
        <taxon>Ustilaginomycetes</taxon>
        <taxon>Violaceomycetales</taxon>
        <taxon>Violaceomycetaceae</taxon>
        <taxon>Violaceomyces</taxon>
    </lineage>
</organism>
<evidence type="ECO:0000313" key="1">
    <source>
        <dbReference type="EMBL" id="PWN49210.1"/>
    </source>
</evidence>